<name>A0ABQ6PZI4_9BACT</name>
<accession>A0ABQ6PZI4</accession>
<feature type="chain" id="PRO_5046853929" evidence="1">
    <location>
        <begin position="22"/>
        <end position="220"/>
    </location>
</feature>
<evidence type="ECO:0000313" key="3">
    <source>
        <dbReference type="Proteomes" id="UP001307705"/>
    </source>
</evidence>
<proteinExistence type="predicted"/>
<keyword evidence="1" id="KW-0732">Signal</keyword>
<evidence type="ECO:0000256" key="1">
    <source>
        <dbReference type="SAM" id="SignalP"/>
    </source>
</evidence>
<evidence type="ECO:0000313" key="2">
    <source>
        <dbReference type="EMBL" id="GMQ33347.1"/>
    </source>
</evidence>
<reference evidence="2 3" key="1">
    <citation type="submission" date="2023-08" db="EMBL/GenBank/DDBJ databases">
        <title>Draft genome sequence of Algoriphagus taiwanensis.</title>
        <authorList>
            <person name="Takatani N."/>
            <person name="Hosokawa M."/>
            <person name="Sawabe T."/>
        </authorList>
    </citation>
    <scope>NUCLEOTIDE SEQUENCE [LARGE SCALE GENOMIC DNA]</scope>
    <source>
        <strain evidence="2 3">JCM 19755</strain>
    </source>
</reference>
<gene>
    <name evidence="2" type="ORF">Ataiwa_16190</name>
</gene>
<sequence>MKTIKLICLLLFLGINGVSFAQLSVLRDNGTGSPIMSNPYNEVKGSQYIDDFRSGTLTLPNGQIIEGLQIALNGFENTIEYKMNGSLFAYSADKLAGFSYVNSKGELAEYTSEFVIPTQSKKRFIRVLEKGKYSLYSHDYKIMVDDPGATYGTQAAKVFQTLEDLFVVKDGEIFLFKNKSKDLQKIFGEDAEKIPVFEKSLKLNLKETNDVRLLIRALNQ</sequence>
<organism evidence="2 3">
    <name type="scientific">Algoriphagus taiwanensis</name>
    <dbReference type="NCBI Taxonomy" id="1445656"/>
    <lineage>
        <taxon>Bacteria</taxon>
        <taxon>Pseudomonadati</taxon>
        <taxon>Bacteroidota</taxon>
        <taxon>Cytophagia</taxon>
        <taxon>Cytophagales</taxon>
        <taxon>Cyclobacteriaceae</taxon>
        <taxon>Algoriphagus</taxon>
    </lineage>
</organism>
<dbReference type="Proteomes" id="UP001307705">
    <property type="component" value="Unassembled WGS sequence"/>
</dbReference>
<keyword evidence="3" id="KW-1185">Reference proteome</keyword>
<feature type="signal peptide" evidence="1">
    <location>
        <begin position="1"/>
        <end position="21"/>
    </location>
</feature>
<comment type="caution">
    <text evidence="2">The sequence shown here is derived from an EMBL/GenBank/DDBJ whole genome shotgun (WGS) entry which is preliminary data.</text>
</comment>
<dbReference type="EMBL" id="BTPE01000004">
    <property type="protein sequence ID" value="GMQ33347.1"/>
    <property type="molecule type" value="Genomic_DNA"/>
</dbReference>
<protein>
    <submittedName>
        <fullName evidence="2">Uncharacterized protein</fullName>
    </submittedName>
</protein>